<comment type="subcellular location">
    <subcellularLocation>
        <location evidence="5">Secreted</location>
    </subcellularLocation>
    <subcellularLocation>
        <location evidence="5">Bacterial flagellum</location>
    </subcellularLocation>
</comment>
<dbReference type="GO" id="GO:0009421">
    <property type="term" value="C:bacterial-type flagellum filament cap"/>
    <property type="evidence" value="ECO:0007669"/>
    <property type="project" value="InterPro"/>
</dbReference>
<sequence>MMSDMRIGGLASGMDTDKIISDLMKAERMPLKKMEQEQTSLEWKRDDYREVNTKLLGFREELVNMKLSGVYRARTTSSTHENLASITATSAASETGYSLQSVSQLATSATKVNSGSLFNTKDQISSSQSFAELEASESLATSGSWTWKTGSVEKYATSIGEATANPTVPLKEGASIQNPLSEMMVKVDGKRFDVVGTEAELDENSVMVDASTGELSFATPLESKARLEVSYVADRAVESSVAGADTNTFTLKKEAIVPDSLTVTVDGASGTATYTTDANGDIWNEAKDAVLGKLDAGSGKITFNEAIEEKAEVTFTYQENYTTSSLGAHTSDGPKEELFFIQGSDSVNDFVKDVNDADTGVRMFFDDFTGQMSVSRTETGNFNGQGSGSAGYGQNADHQEIFTSGAFINNGLLFGGVEETGGDNAKLELNGLQTERSSNNFSMNGVTFNLKDTFGAPGTNNPGTSGVNLSVSNDTETVFENIKNFVDKYNETIEFLNDKVSEEFYRDYKPLSDEEREAMTDKQGELWDEKAQSGLLRNDRTIRSALSEMRQGFYTPVSNPEISSEFQQLSRIGITTTSNYLEGGKLKINEAELKKAIQEDPESVEKLFTSSDEDYGRKGIVQRVYDSTLQTMEKITDKAGNQFQSQNQYSIGKDLKGLKEEMSDFENRLNQIEDRYWREFGAMEKAIQKMNQQSAYIMQNFSY</sequence>
<evidence type="ECO:0000256" key="4">
    <source>
        <dbReference type="ARBA" id="ARBA00023143"/>
    </source>
</evidence>
<dbReference type="AlphaFoldDB" id="A0AAC8PR38"/>
<evidence type="ECO:0000256" key="1">
    <source>
        <dbReference type="ARBA" id="ARBA00009764"/>
    </source>
</evidence>
<evidence type="ECO:0000256" key="2">
    <source>
        <dbReference type="ARBA" id="ARBA00011255"/>
    </source>
</evidence>
<comment type="subunit">
    <text evidence="2 5">Homopentamer.</text>
</comment>
<dbReference type="InterPro" id="IPR040026">
    <property type="entry name" value="FliD"/>
</dbReference>
<dbReference type="Pfam" id="PF02465">
    <property type="entry name" value="FliD_N"/>
    <property type="match status" value="1"/>
</dbReference>
<dbReference type="Proteomes" id="UP000092654">
    <property type="component" value="Chromosome"/>
</dbReference>
<evidence type="ECO:0000259" key="7">
    <source>
        <dbReference type="Pfam" id="PF07195"/>
    </source>
</evidence>
<keyword evidence="3" id="KW-0175">Coiled coil</keyword>
<dbReference type="GO" id="GO:0005576">
    <property type="term" value="C:extracellular region"/>
    <property type="evidence" value="ECO:0007669"/>
    <property type="project" value="UniProtKB-SubCell"/>
</dbReference>
<evidence type="ECO:0000313" key="9">
    <source>
        <dbReference type="Proteomes" id="UP000092654"/>
    </source>
</evidence>
<dbReference type="PANTHER" id="PTHR30288:SF0">
    <property type="entry name" value="FLAGELLAR HOOK-ASSOCIATED PROTEIN 2"/>
    <property type="match status" value="1"/>
</dbReference>
<feature type="domain" description="Flagellar hook-associated protein 2 N-terminal" evidence="6">
    <location>
        <begin position="12"/>
        <end position="108"/>
    </location>
</feature>
<organism evidence="8 9">
    <name type="scientific">Salimicrobium jeotgali</name>
    <dbReference type="NCBI Taxonomy" id="1230341"/>
    <lineage>
        <taxon>Bacteria</taxon>
        <taxon>Bacillati</taxon>
        <taxon>Bacillota</taxon>
        <taxon>Bacilli</taxon>
        <taxon>Bacillales</taxon>
        <taxon>Bacillaceae</taxon>
        <taxon>Salimicrobium</taxon>
    </lineage>
</organism>
<dbReference type="EMBL" id="CP011361">
    <property type="protein sequence ID" value="AKG03898.1"/>
    <property type="molecule type" value="Genomic_DNA"/>
</dbReference>
<accession>A0AAC8PR38</accession>
<comment type="similarity">
    <text evidence="1 5">Belongs to the FliD family.</text>
</comment>
<evidence type="ECO:0000256" key="3">
    <source>
        <dbReference type="ARBA" id="ARBA00023054"/>
    </source>
</evidence>
<reference evidence="9" key="1">
    <citation type="submission" date="2015-06" db="EMBL/GenBank/DDBJ databases">
        <title>Salimicrobium jeotgali MJ3, isolated from Myulchi jeot, a traditional Korean fermented seafood.</title>
        <authorList>
            <person name="Kim K.H."/>
            <person name="Jeon C.O."/>
            <person name="Jin H.M."/>
        </authorList>
    </citation>
    <scope>NUCLEOTIDE SEQUENCE [LARGE SCALE GENOMIC DNA]</scope>
    <source>
        <strain evidence="9">MJ3</strain>
    </source>
</reference>
<name>A0AAC8PR38_9BACI</name>
<keyword evidence="5" id="KW-0964">Secreted</keyword>
<dbReference type="InterPro" id="IPR003481">
    <property type="entry name" value="FliD_N"/>
</dbReference>
<dbReference type="InterPro" id="IPR010809">
    <property type="entry name" value="FliD_C"/>
</dbReference>
<dbReference type="PANTHER" id="PTHR30288">
    <property type="entry name" value="FLAGELLAR CAP/ASSEMBLY PROTEIN FLID"/>
    <property type="match status" value="1"/>
</dbReference>
<evidence type="ECO:0000313" key="8">
    <source>
        <dbReference type="EMBL" id="AKG03898.1"/>
    </source>
</evidence>
<proteinExistence type="inferred from homology"/>
<dbReference type="KEGG" id="sje:AAV35_003260"/>
<evidence type="ECO:0000256" key="5">
    <source>
        <dbReference type="RuleBase" id="RU362066"/>
    </source>
</evidence>
<dbReference type="GO" id="GO:0071973">
    <property type="term" value="P:bacterial-type flagellum-dependent cell motility"/>
    <property type="evidence" value="ECO:0007669"/>
    <property type="project" value="TreeGrafter"/>
</dbReference>
<evidence type="ECO:0000259" key="6">
    <source>
        <dbReference type="Pfam" id="PF02465"/>
    </source>
</evidence>
<keyword evidence="4 5" id="KW-0975">Bacterial flagellum</keyword>
<dbReference type="GO" id="GO:0009424">
    <property type="term" value="C:bacterial-type flagellum hook"/>
    <property type="evidence" value="ECO:0007669"/>
    <property type="project" value="UniProtKB-UniRule"/>
</dbReference>
<dbReference type="GO" id="GO:0007155">
    <property type="term" value="P:cell adhesion"/>
    <property type="evidence" value="ECO:0007669"/>
    <property type="project" value="InterPro"/>
</dbReference>
<protein>
    <recommendedName>
        <fullName evidence="5">Flagellar hook-associated protein 2</fullName>
        <shortName evidence="5">HAP2</shortName>
    </recommendedName>
    <alternativeName>
        <fullName evidence="5">Flagellar cap protein</fullName>
    </alternativeName>
</protein>
<feature type="domain" description="Flagellar hook-associated protein 2 C-terminal" evidence="7">
    <location>
        <begin position="422"/>
        <end position="692"/>
    </location>
</feature>
<dbReference type="Pfam" id="PF07195">
    <property type="entry name" value="FliD_C"/>
    <property type="match status" value="1"/>
</dbReference>
<gene>
    <name evidence="8" type="ORF">AAV35_003260</name>
</gene>
<comment type="function">
    <text evidence="5">Required for morphogenesis and for the elongation of the flagellar filament by facilitating polymerization of the flagellin monomers at the tip of growing filament. Forms a capping structure, which prevents flagellin subunits (transported through the central channel of the flagellum) from leaking out without polymerization at the distal end.</text>
</comment>